<evidence type="ECO:0000259" key="15">
    <source>
        <dbReference type="Pfam" id="PF07715"/>
    </source>
</evidence>
<dbReference type="Pfam" id="PF07715">
    <property type="entry name" value="Plug"/>
    <property type="match status" value="1"/>
</dbReference>
<feature type="domain" description="TonB-dependent receptor plug" evidence="15">
    <location>
        <begin position="59"/>
        <end position="165"/>
    </location>
</feature>
<keyword evidence="13" id="KW-0732">Signal</keyword>
<evidence type="ECO:0000256" key="13">
    <source>
        <dbReference type="SAM" id="SignalP"/>
    </source>
</evidence>
<keyword evidence="17" id="KW-1185">Reference proteome</keyword>
<evidence type="ECO:0000256" key="5">
    <source>
        <dbReference type="ARBA" id="ARBA00022692"/>
    </source>
</evidence>
<dbReference type="Pfam" id="PF00593">
    <property type="entry name" value="TonB_dep_Rec_b-barrel"/>
    <property type="match status" value="1"/>
</dbReference>
<reference evidence="16 17" key="1">
    <citation type="journal article" date="2015" name="Stand. Genomic Sci.">
        <title>Genomic Encyclopedia of Bacterial and Archaeal Type Strains, Phase III: the genomes of soil and plant-associated and newly described type strains.</title>
        <authorList>
            <person name="Whitman W.B."/>
            <person name="Woyke T."/>
            <person name="Klenk H.P."/>
            <person name="Zhou Y."/>
            <person name="Lilburn T.G."/>
            <person name="Beck B.J."/>
            <person name="De Vos P."/>
            <person name="Vandamme P."/>
            <person name="Eisen J.A."/>
            <person name="Garrity G."/>
            <person name="Hugenholtz P."/>
            <person name="Kyrpides N.C."/>
        </authorList>
    </citation>
    <scope>NUCLEOTIDE SEQUENCE [LARGE SCALE GENOMIC DNA]</scope>
    <source>
        <strain evidence="16 17">CGMCC 1.7748</strain>
    </source>
</reference>
<dbReference type="GO" id="GO:0006826">
    <property type="term" value="P:iron ion transport"/>
    <property type="evidence" value="ECO:0007669"/>
    <property type="project" value="UniProtKB-KW"/>
</dbReference>
<dbReference type="PANTHER" id="PTHR32552:SF81">
    <property type="entry name" value="TONB-DEPENDENT OUTER MEMBRANE RECEPTOR"/>
    <property type="match status" value="1"/>
</dbReference>
<evidence type="ECO:0000256" key="6">
    <source>
        <dbReference type="ARBA" id="ARBA00023004"/>
    </source>
</evidence>
<dbReference type="PROSITE" id="PS52016">
    <property type="entry name" value="TONB_DEPENDENT_REC_3"/>
    <property type="match status" value="1"/>
</dbReference>
<dbReference type="EMBL" id="VLKK01000005">
    <property type="protein sequence ID" value="TWH94562.1"/>
    <property type="molecule type" value="Genomic_DNA"/>
</dbReference>
<keyword evidence="3 11" id="KW-1134">Transmembrane beta strand</keyword>
<comment type="similarity">
    <text evidence="11 12">Belongs to the TonB-dependent receptor family.</text>
</comment>
<evidence type="ECO:0000256" key="9">
    <source>
        <dbReference type="ARBA" id="ARBA00023136"/>
    </source>
</evidence>
<dbReference type="SUPFAM" id="SSF56935">
    <property type="entry name" value="Porins"/>
    <property type="match status" value="1"/>
</dbReference>
<evidence type="ECO:0000256" key="3">
    <source>
        <dbReference type="ARBA" id="ARBA00022452"/>
    </source>
</evidence>
<dbReference type="PANTHER" id="PTHR32552">
    <property type="entry name" value="FERRICHROME IRON RECEPTOR-RELATED"/>
    <property type="match status" value="1"/>
</dbReference>
<dbReference type="CDD" id="cd01347">
    <property type="entry name" value="ligand_gated_channel"/>
    <property type="match status" value="1"/>
</dbReference>
<dbReference type="InterPro" id="IPR012910">
    <property type="entry name" value="Plug_dom"/>
</dbReference>
<evidence type="ECO:0000256" key="10">
    <source>
        <dbReference type="ARBA" id="ARBA00023237"/>
    </source>
</evidence>
<sequence length="730" mass="79366">MNDSSHPKSVLFAGAFLGSLILAAPTATAQDMAGAGTPQADAGASQDIIVTAQRRSEKLQDVPISITAISGESLASANIGGIQGLEKIAVGTQLSRTGVYLQPTIRGITTSVVGIGQENNVAIYVDGFYQPNQVGINLDFLAIDQVQVLKGPQGTLFGRNATGGAILISTLEPSFTPTGKIQASYGRFDDKRAQFYLSTGLSDTVAVDVAGLYRDSNGWIRDIDGSHTNEQGARTLRGKLLFKPNNELKLIAALSYDQVYDPTGLSITPVGRVLATSIDPATPLALNRTNRTSLNFPPQTKSNSYTASLRGEYAFEGGPTLSSYTYYNRERDHIVYDIDASKLSLFEQDLIQKQRTFSQEFNLGGSNGALDWVIGAFYYNTKQYQARSVTLTAQTRGELRTRAIAAYADATYHLTDRLALTGGIRWSKERRVYAFASGPVAGPLTTNVDDVPKSWSSVTPRAVILYEVAPNSNVYASYSKGFKSGTFNTNVAYVNTVDPEKVDAYEIGFKTANRGVRFDLAGYYYDYKDLQVAALQIVDGQQQSRLANAAKAEIYGAEAQLVLPVNDRFDLHGGIAYTHARYKSFPGAPAQQPSPSTGFNESVFENWSGRRIIRAPDWTANLSADYRVPIDYGALKIGANMSYSSKFTPTTAAFTVPGDPDSGYKNQQGSYATVNLSLGWTDPDDHWNITIYGRNITDTRYKIVDTSNAFADYRVFGEPATYGVTIGYTF</sequence>
<keyword evidence="9 11" id="KW-0472">Membrane</keyword>
<gene>
    <name evidence="16" type="ORF">IQ35_01805</name>
</gene>
<dbReference type="InterPro" id="IPR036942">
    <property type="entry name" value="Beta-barrel_TonB_sf"/>
</dbReference>
<keyword evidence="8 12" id="KW-0798">TonB box</keyword>
<evidence type="ECO:0000256" key="2">
    <source>
        <dbReference type="ARBA" id="ARBA00022448"/>
    </source>
</evidence>
<organism evidence="16 17">
    <name type="scientific">Sphingobium wenxiniae (strain DSM 21828 / CGMCC 1.7748 / JZ-1)</name>
    <dbReference type="NCBI Taxonomy" id="595605"/>
    <lineage>
        <taxon>Bacteria</taxon>
        <taxon>Pseudomonadati</taxon>
        <taxon>Pseudomonadota</taxon>
        <taxon>Alphaproteobacteria</taxon>
        <taxon>Sphingomonadales</taxon>
        <taxon>Sphingomonadaceae</taxon>
        <taxon>Sphingobium</taxon>
    </lineage>
</organism>
<name>A0A562KGQ7_SPHWJ</name>
<keyword evidence="7" id="KW-0406">Ion transport</keyword>
<protein>
    <submittedName>
        <fullName evidence="16">Iron complex outermembrane receptor protein</fullName>
    </submittedName>
</protein>
<dbReference type="InterPro" id="IPR039426">
    <property type="entry name" value="TonB-dep_rcpt-like"/>
</dbReference>
<dbReference type="InterPro" id="IPR000531">
    <property type="entry name" value="Beta-barrel_TonB"/>
</dbReference>
<dbReference type="GO" id="GO:0009279">
    <property type="term" value="C:cell outer membrane"/>
    <property type="evidence" value="ECO:0007669"/>
    <property type="project" value="UniProtKB-SubCell"/>
</dbReference>
<accession>A0A562KGQ7</accession>
<feature type="signal peptide" evidence="13">
    <location>
        <begin position="1"/>
        <end position="29"/>
    </location>
</feature>
<comment type="subcellular location">
    <subcellularLocation>
        <location evidence="1 11">Cell outer membrane</location>
        <topology evidence="1 11">Multi-pass membrane protein</topology>
    </subcellularLocation>
</comment>
<evidence type="ECO:0000256" key="8">
    <source>
        <dbReference type="ARBA" id="ARBA00023077"/>
    </source>
</evidence>
<feature type="chain" id="PRO_5021977307" evidence="13">
    <location>
        <begin position="30"/>
        <end position="730"/>
    </location>
</feature>
<keyword evidence="4" id="KW-0410">Iron transport</keyword>
<keyword evidence="5 11" id="KW-0812">Transmembrane</keyword>
<evidence type="ECO:0000256" key="12">
    <source>
        <dbReference type="RuleBase" id="RU003357"/>
    </source>
</evidence>
<evidence type="ECO:0000256" key="1">
    <source>
        <dbReference type="ARBA" id="ARBA00004571"/>
    </source>
</evidence>
<keyword evidence="10 11" id="KW-0998">Cell outer membrane</keyword>
<dbReference type="Gene3D" id="2.40.170.20">
    <property type="entry name" value="TonB-dependent receptor, beta-barrel domain"/>
    <property type="match status" value="1"/>
</dbReference>
<feature type="domain" description="TonB-dependent receptor-like beta-barrel" evidence="14">
    <location>
        <begin position="273"/>
        <end position="696"/>
    </location>
</feature>
<dbReference type="Proteomes" id="UP000316624">
    <property type="component" value="Unassembled WGS sequence"/>
</dbReference>
<keyword evidence="6" id="KW-0408">Iron</keyword>
<evidence type="ECO:0000313" key="16">
    <source>
        <dbReference type="EMBL" id="TWH94562.1"/>
    </source>
</evidence>
<evidence type="ECO:0000313" key="17">
    <source>
        <dbReference type="Proteomes" id="UP000316624"/>
    </source>
</evidence>
<evidence type="ECO:0000256" key="7">
    <source>
        <dbReference type="ARBA" id="ARBA00023065"/>
    </source>
</evidence>
<keyword evidence="2 11" id="KW-0813">Transport</keyword>
<evidence type="ECO:0000256" key="4">
    <source>
        <dbReference type="ARBA" id="ARBA00022496"/>
    </source>
</evidence>
<keyword evidence="16" id="KW-0675">Receptor</keyword>
<proteinExistence type="inferred from homology"/>
<comment type="caution">
    <text evidence="16">The sequence shown here is derived from an EMBL/GenBank/DDBJ whole genome shotgun (WGS) entry which is preliminary data.</text>
</comment>
<evidence type="ECO:0000259" key="14">
    <source>
        <dbReference type="Pfam" id="PF00593"/>
    </source>
</evidence>
<dbReference type="AlphaFoldDB" id="A0A562KGQ7"/>
<evidence type="ECO:0000256" key="11">
    <source>
        <dbReference type="PROSITE-ProRule" id="PRU01360"/>
    </source>
</evidence>